<dbReference type="Pfam" id="PF13472">
    <property type="entry name" value="Lipase_GDSL_2"/>
    <property type="match status" value="1"/>
</dbReference>
<evidence type="ECO:0000256" key="1">
    <source>
        <dbReference type="SAM" id="MobiDB-lite"/>
    </source>
</evidence>
<dbReference type="PANTHER" id="PTHR37981">
    <property type="entry name" value="LIPASE 2"/>
    <property type="match status" value="1"/>
</dbReference>
<keyword evidence="2" id="KW-0732">Signal</keyword>
<gene>
    <name evidence="4" type="ORF">GCM10010151_55590</name>
</gene>
<proteinExistence type="predicted"/>
<dbReference type="InterPro" id="IPR013830">
    <property type="entry name" value="SGNH_hydro"/>
</dbReference>
<dbReference type="InterPro" id="IPR036514">
    <property type="entry name" value="SGNH_hydro_sf"/>
</dbReference>
<organism evidence="4 5">
    <name type="scientific">Actinoallomurus spadix</name>
    <dbReference type="NCBI Taxonomy" id="79912"/>
    <lineage>
        <taxon>Bacteria</taxon>
        <taxon>Bacillati</taxon>
        <taxon>Actinomycetota</taxon>
        <taxon>Actinomycetes</taxon>
        <taxon>Streptosporangiales</taxon>
        <taxon>Thermomonosporaceae</taxon>
        <taxon>Actinoallomurus</taxon>
    </lineage>
</organism>
<dbReference type="CDD" id="cd01823">
    <property type="entry name" value="SEST_like"/>
    <property type="match status" value="1"/>
</dbReference>
<accession>A0ABP3H230</accession>
<dbReference type="RefSeq" id="WP_252804147.1">
    <property type="nucleotide sequence ID" value="NZ_BAAABM010000053.1"/>
</dbReference>
<protein>
    <recommendedName>
        <fullName evidence="3">SGNH hydrolase-type esterase domain-containing protein</fullName>
    </recommendedName>
</protein>
<reference evidence="5" key="1">
    <citation type="journal article" date="2019" name="Int. J. Syst. Evol. Microbiol.">
        <title>The Global Catalogue of Microorganisms (GCM) 10K type strain sequencing project: providing services to taxonomists for standard genome sequencing and annotation.</title>
        <authorList>
            <consortium name="The Broad Institute Genomics Platform"/>
            <consortium name="The Broad Institute Genome Sequencing Center for Infectious Disease"/>
            <person name="Wu L."/>
            <person name="Ma J."/>
        </authorList>
    </citation>
    <scope>NUCLEOTIDE SEQUENCE [LARGE SCALE GENOMIC DNA]</scope>
    <source>
        <strain evidence="5">JCM 3146</strain>
    </source>
</reference>
<sequence length="430" mass="45606">MPFKAIVSTTAVLLSAAPILLTGAPARACTTDPGTGECAPAPVHYRIQGTDGTLSVQRSPRVGDPLRELREGDQVSVVCQTADGGADPYDGLTGHTWDRLADGGWVYDHYVTTPAQGDDGRSPGVPPCEAEARKTTPVDTDDGSKPFVALGDSYAAGTGTYQDDDPGNTGTCHRSTATYSWMYAKSYRLPSWVGDTRPVLSACNGATTHDITEHNGDRPSPQVTDREALGANTRLVTLTIGGNDVGFADILGKCLDGAFKTDAAVHDCWDGELKGADDKIAGAGLRNGLRNAYTAITSRAPKAHLVVLTYPDIFPAQVQEGCGDTLGYGTKISQADLDHVHRTWHGLNALITQVAKQAGAAVLDEEGAFAGHDVCTGADHRYANGLMQGRHDHNTASLRARDDESYHPTKAGYVREADDLAHFVSFTWGD</sequence>
<comment type="caution">
    <text evidence="4">The sequence shown here is derived from an EMBL/GenBank/DDBJ whole genome shotgun (WGS) entry which is preliminary data.</text>
</comment>
<dbReference type="PANTHER" id="PTHR37981:SF1">
    <property type="entry name" value="SGNH HYDROLASE-TYPE ESTERASE DOMAIN-CONTAINING PROTEIN"/>
    <property type="match status" value="1"/>
</dbReference>
<dbReference type="Proteomes" id="UP001501822">
    <property type="component" value="Unassembled WGS sequence"/>
</dbReference>
<name>A0ABP3H230_9ACTN</name>
<dbReference type="Gene3D" id="3.40.50.1110">
    <property type="entry name" value="SGNH hydrolase"/>
    <property type="match status" value="1"/>
</dbReference>
<dbReference type="InterPro" id="IPR037460">
    <property type="entry name" value="SEST-like"/>
</dbReference>
<feature type="domain" description="SGNH hydrolase-type esterase" evidence="3">
    <location>
        <begin position="149"/>
        <end position="413"/>
    </location>
</feature>
<dbReference type="EMBL" id="BAAABM010000053">
    <property type="protein sequence ID" value="GAA0358774.1"/>
    <property type="molecule type" value="Genomic_DNA"/>
</dbReference>
<keyword evidence="5" id="KW-1185">Reference proteome</keyword>
<feature type="region of interest" description="Disordered" evidence="1">
    <location>
        <begin position="114"/>
        <end position="146"/>
    </location>
</feature>
<feature type="chain" id="PRO_5046184220" description="SGNH hydrolase-type esterase domain-containing protein" evidence="2">
    <location>
        <begin position="29"/>
        <end position="430"/>
    </location>
</feature>
<evidence type="ECO:0000313" key="4">
    <source>
        <dbReference type="EMBL" id="GAA0358774.1"/>
    </source>
</evidence>
<dbReference type="SUPFAM" id="SSF52266">
    <property type="entry name" value="SGNH hydrolase"/>
    <property type="match status" value="1"/>
</dbReference>
<evidence type="ECO:0000256" key="2">
    <source>
        <dbReference type="SAM" id="SignalP"/>
    </source>
</evidence>
<evidence type="ECO:0000313" key="5">
    <source>
        <dbReference type="Proteomes" id="UP001501822"/>
    </source>
</evidence>
<evidence type="ECO:0000259" key="3">
    <source>
        <dbReference type="Pfam" id="PF13472"/>
    </source>
</evidence>
<feature type="signal peptide" evidence="2">
    <location>
        <begin position="1"/>
        <end position="28"/>
    </location>
</feature>